<feature type="region of interest" description="Disordered" evidence="1">
    <location>
        <begin position="80"/>
        <end position="110"/>
    </location>
</feature>
<keyword evidence="3" id="KW-1185">Reference proteome</keyword>
<name>A0A6A4WEX8_AMPAM</name>
<feature type="compositionally biased region" description="Low complexity" evidence="1">
    <location>
        <begin position="80"/>
        <end position="102"/>
    </location>
</feature>
<dbReference type="AlphaFoldDB" id="A0A6A4WEX8"/>
<comment type="caution">
    <text evidence="2">The sequence shown here is derived from an EMBL/GenBank/DDBJ whole genome shotgun (WGS) entry which is preliminary data.</text>
</comment>
<organism evidence="2 3">
    <name type="scientific">Amphibalanus amphitrite</name>
    <name type="common">Striped barnacle</name>
    <name type="synonym">Balanus amphitrite</name>
    <dbReference type="NCBI Taxonomy" id="1232801"/>
    <lineage>
        <taxon>Eukaryota</taxon>
        <taxon>Metazoa</taxon>
        <taxon>Ecdysozoa</taxon>
        <taxon>Arthropoda</taxon>
        <taxon>Crustacea</taxon>
        <taxon>Multicrustacea</taxon>
        <taxon>Cirripedia</taxon>
        <taxon>Thoracica</taxon>
        <taxon>Thoracicalcarea</taxon>
        <taxon>Balanomorpha</taxon>
        <taxon>Balanoidea</taxon>
        <taxon>Balanidae</taxon>
        <taxon>Amphibalaninae</taxon>
        <taxon>Amphibalanus</taxon>
    </lineage>
</organism>
<reference evidence="2 3" key="1">
    <citation type="submission" date="2019-07" db="EMBL/GenBank/DDBJ databases">
        <title>Draft genome assembly of a fouling barnacle, Amphibalanus amphitrite (Darwin, 1854): The first reference genome for Thecostraca.</title>
        <authorList>
            <person name="Kim W."/>
        </authorList>
    </citation>
    <scope>NUCLEOTIDE SEQUENCE [LARGE SCALE GENOMIC DNA]</scope>
    <source>
        <strain evidence="2">SNU_AA5</strain>
        <tissue evidence="2">Soma without cirri and trophi</tissue>
    </source>
</reference>
<evidence type="ECO:0000313" key="2">
    <source>
        <dbReference type="EMBL" id="KAF0302170.1"/>
    </source>
</evidence>
<sequence length="135" mass="14820">MKRYTLCSGSNSQTSLCSFSLRISSRMKKPRRSGASSATRSRARWRTSALPRCSGWTAATSTRSRTRWWCRASSSTPSSWRATARVTTTSSRTSSSRSRATRPGSPVVGRGLRTRLDTVLVVQCSADIVPRKVGT</sequence>
<accession>A0A6A4WEX8</accession>
<dbReference type="Proteomes" id="UP000440578">
    <property type="component" value="Unassembled WGS sequence"/>
</dbReference>
<evidence type="ECO:0000313" key="3">
    <source>
        <dbReference type="Proteomes" id="UP000440578"/>
    </source>
</evidence>
<evidence type="ECO:0000256" key="1">
    <source>
        <dbReference type="SAM" id="MobiDB-lite"/>
    </source>
</evidence>
<proteinExistence type="predicted"/>
<protein>
    <submittedName>
        <fullName evidence="2">Uncharacterized protein</fullName>
    </submittedName>
</protein>
<gene>
    <name evidence="2" type="ORF">FJT64_025713</name>
</gene>
<dbReference type="EMBL" id="VIIS01001085">
    <property type="protein sequence ID" value="KAF0302170.1"/>
    <property type="molecule type" value="Genomic_DNA"/>
</dbReference>